<evidence type="ECO:0000256" key="1">
    <source>
        <dbReference type="ARBA" id="ARBA00007689"/>
    </source>
</evidence>
<dbReference type="PANTHER" id="PTHR35174:SF4">
    <property type="entry name" value="BLL7163 PROTEIN"/>
    <property type="match status" value="1"/>
</dbReference>
<sequence>MRVMVMIQGTGADESKIGPTEEMLAAMGAYNEQLVKAGIMLDGQGLRPTSDGARVVFEGGTTSVVDGPFTEAKELIAGYWIWQVRSLEEAVEWARRCPADPGGLRQVLEIRPIFEMEDFGEEYTPELRARDERLAAEIKAQHPGA</sequence>
<evidence type="ECO:0000313" key="3">
    <source>
        <dbReference type="EMBL" id="TRW44557.1"/>
    </source>
</evidence>
<comment type="similarity">
    <text evidence="1">Belongs to the YciI family.</text>
</comment>
<reference evidence="3 4" key="1">
    <citation type="submission" date="2019-07" db="EMBL/GenBank/DDBJ databases">
        <title>Georgenia wutianyii sp. nov. and Georgenia *** sp. nov. isolated from plateau pika (Ochotona curzoniae) in the Qinghai-Tibet plateau of China.</title>
        <authorList>
            <person name="Tian Z."/>
        </authorList>
    </citation>
    <scope>NUCLEOTIDE SEQUENCE [LARGE SCALE GENOMIC DNA]</scope>
    <source>
        <strain evidence="3 4">Z446</strain>
    </source>
</reference>
<dbReference type="Proteomes" id="UP000318693">
    <property type="component" value="Unassembled WGS sequence"/>
</dbReference>
<gene>
    <name evidence="3" type="ORF">FJ693_13165</name>
</gene>
<proteinExistence type="inferred from homology"/>
<organism evidence="3 4">
    <name type="scientific">Georgenia yuyongxinii</name>
    <dbReference type="NCBI Taxonomy" id="2589797"/>
    <lineage>
        <taxon>Bacteria</taxon>
        <taxon>Bacillati</taxon>
        <taxon>Actinomycetota</taxon>
        <taxon>Actinomycetes</taxon>
        <taxon>Micrococcales</taxon>
        <taxon>Bogoriellaceae</taxon>
        <taxon>Georgenia</taxon>
    </lineage>
</organism>
<name>A0A552WPB2_9MICO</name>
<comment type="caution">
    <text evidence="3">The sequence shown here is derived from an EMBL/GenBank/DDBJ whole genome shotgun (WGS) entry which is preliminary data.</text>
</comment>
<protein>
    <submittedName>
        <fullName evidence="3">YciI family protein</fullName>
    </submittedName>
</protein>
<dbReference type="PANTHER" id="PTHR35174">
    <property type="entry name" value="BLL7171 PROTEIN-RELATED"/>
    <property type="match status" value="1"/>
</dbReference>
<accession>A0A552WPB2</accession>
<dbReference type="InterPro" id="IPR011008">
    <property type="entry name" value="Dimeric_a/b-barrel"/>
</dbReference>
<evidence type="ECO:0000259" key="2">
    <source>
        <dbReference type="Pfam" id="PF03795"/>
    </source>
</evidence>
<feature type="domain" description="YCII-related" evidence="2">
    <location>
        <begin position="1"/>
        <end position="112"/>
    </location>
</feature>
<dbReference type="AlphaFoldDB" id="A0A552WPB2"/>
<keyword evidence="4" id="KW-1185">Reference proteome</keyword>
<dbReference type="InterPro" id="IPR005545">
    <property type="entry name" value="YCII"/>
</dbReference>
<dbReference type="Gene3D" id="3.30.70.1060">
    <property type="entry name" value="Dimeric alpha+beta barrel"/>
    <property type="match status" value="1"/>
</dbReference>
<dbReference type="RefSeq" id="WP_143418969.1">
    <property type="nucleotide sequence ID" value="NZ_VJXR01000041.1"/>
</dbReference>
<evidence type="ECO:0000313" key="4">
    <source>
        <dbReference type="Proteomes" id="UP000318693"/>
    </source>
</evidence>
<dbReference type="EMBL" id="VJXR01000041">
    <property type="protein sequence ID" value="TRW44557.1"/>
    <property type="molecule type" value="Genomic_DNA"/>
</dbReference>
<dbReference type="Pfam" id="PF03795">
    <property type="entry name" value="YCII"/>
    <property type="match status" value="1"/>
</dbReference>
<dbReference type="SUPFAM" id="SSF54909">
    <property type="entry name" value="Dimeric alpha+beta barrel"/>
    <property type="match status" value="1"/>
</dbReference>